<dbReference type="Gene3D" id="2.60.40.10">
    <property type="entry name" value="Immunoglobulins"/>
    <property type="match status" value="1"/>
</dbReference>
<protein>
    <recommendedName>
        <fullName evidence="1">Fibronectin type-III domain-containing protein</fullName>
    </recommendedName>
</protein>
<dbReference type="AlphaFoldDB" id="A0AAQ4D2P4"/>
<sequence>LHPPKNVTFTGQSPSLTRLKWISSSFTQGTTDGYTVKICDAFEVCNSTDGVQKCVHQETPLPWLEFVTTPDTEYCVLVASTALCGQDTIKSSPTAALVRTPSLGKTEPFSTPCKRLADIFLLKITTLQNTNVYLKSGIRFEPVKKSPAFWTHCIHEWTFCPAPPDVTNLTLEGIGVDSFTVAWERPRGDFDYYIIAASDEESDSGGGELYRVDACRNGTILRPNQTRLTCGHLEACSTFTFNIRTYIVGTPG</sequence>
<gene>
    <name evidence="2" type="ORF">V5799_000564</name>
</gene>
<organism evidence="2 3">
    <name type="scientific">Amblyomma americanum</name>
    <name type="common">Lone star tick</name>
    <dbReference type="NCBI Taxonomy" id="6943"/>
    <lineage>
        <taxon>Eukaryota</taxon>
        <taxon>Metazoa</taxon>
        <taxon>Ecdysozoa</taxon>
        <taxon>Arthropoda</taxon>
        <taxon>Chelicerata</taxon>
        <taxon>Arachnida</taxon>
        <taxon>Acari</taxon>
        <taxon>Parasitiformes</taxon>
        <taxon>Ixodida</taxon>
        <taxon>Ixodoidea</taxon>
        <taxon>Ixodidae</taxon>
        <taxon>Amblyomminae</taxon>
        <taxon>Amblyomma</taxon>
    </lineage>
</organism>
<dbReference type="Proteomes" id="UP001321473">
    <property type="component" value="Unassembled WGS sequence"/>
</dbReference>
<dbReference type="InterPro" id="IPR013783">
    <property type="entry name" value="Ig-like_fold"/>
</dbReference>
<feature type="domain" description="Fibronectin type-III" evidence="1">
    <location>
        <begin position="1"/>
        <end position="85"/>
    </location>
</feature>
<evidence type="ECO:0000313" key="2">
    <source>
        <dbReference type="EMBL" id="KAK8756734.1"/>
    </source>
</evidence>
<dbReference type="InterPro" id="IPR036116">
    <property type="entry name" value="FN3_sf"/>
</dbReference>
<reference evidence="2 3" key="1">
    <citation type="journal article" date="2023" name="Arcadia Sci">
        <title>De novo assembly of a long-read Amblyomma americanum tick genome.</title>
        <authorList>
            <person name="Chou S."/>
            <person name="Poskanzer K.E."/>
            <person name="Rollins M."/>
            <person name="Thuy-Boun P.S."/>
        </authorList>
    </citation>
    <scope>NUCLEOTIDE SEQUENCE [LARGE SCALE GENOMIC DNA]</scope>
    <source>
        <strain evidence="2">F_SG_1</strain>
        <tissue evidence="2">Salivary glands</tissue>
    </source>
</reference>
<dbReference type="Pfam" id="PF00041">
    <property type="entry name" value="fn3"/>
    <property type="match status" value="1"/>
</dbReference>
<feature type="non-terminal residue" evidence="2">
    <location>
        <position position="1"/>
    </location>
</feature>
<dbReference type="InterPro" id="IPR003961">
    <property type="entry name" value="FN3_dom"/>
</dbReference>
<dbReference type="SMART" id="SM00060">
    <property type="entry name" value="FN3"/>
    <property type="match status" value="2"/>
</dbReference>
<dbReference type="EMBL" id="JARKHS020035933">
    <property type="protein sequence ID" value="KAK8756734.1"/>
    <property type="molecule type" value="Genomic_DNA"/>
</dbReference>
<proteinExistence type="predicted"/>
<dbReference type="SUPFAM" id="SSF49265">
    <property type="entry name" value="Fibronectin type III"/>
    <property type="match status" value="1"/>
</dbReference>
<keyword evidence="3" id="KW-1185">Reference proteome</keyword>
<evidence type="ECO:0000313" key="3">
    <source>
        <dbReference type="Proteomes" id="UP001321473"/>
    </source>
</evidence>
<feature type="non-terminal residue" evidence="2">
    <location>
        <position position="252"/>
    </location>
</feature>
<evidence type="ECO:0000259" key="1">
    <source>
        <dbReference type="SMART" id="SM00060"/>
    </source>
</evidence>
<feature type="domain" description="Fibronectin type-III" evidence="1">
    <location>
        <begin position="163"/>
        <end position="252"/>
    </location>
</feature>
<name>A0AAQ4D2P4_AMBAM</name>
<accession>A0AAQ4D2P4</accession>
<comment type="caution">
    <text evidence="2">The sequence shown here is derived from an EMBL/GenBank/DDBJ whole genome shotgun (WGS) entry which is preliminary data.</text>
</comment>